<sequence>MFLFVALVIAFFGRDTPKRQRFALFLTKKTENSSSSDLVFEESTSLKFSLFVNRLALNRELCPAPCSPSVNYFSACLG</sequence>
<name>A0A382CYC8_9ZZZZ</name>
<organism evidence="1">
    <name type="scientific">marine metagenome</name>
    <dbReference type="NCBI Taxonomy" id="408172"/>
    <lineage>
        <taxon>unclassified sequences</taxon>
        <taxon>metagenomes</taxon>
        <taxon>ecological metagenomes</taxon>
    </lineage>
</organism>
<proteinExistence type="predicted"/>
<dbReference type="EMBL" id="UINC01036749">
    <property type="protein sequence ID" value="SVB31190.1"/>
    <property type="molecule type" value="Genomic_DNA"/>
</dbReference>
<protein>
    <submittedName>
        <fullName evidence="1">Uncharacterized protein</fullName>
    </submittedName>
</protein>
<accession>A0A382CYC8</accession>
<dbReference type="AlphaFoldDB" id="A0A382CYC8"/>
<gene>
    <name evidence="1" type="ORF">METZ01_LOCUS184044</name>
</gene>
<reference evidence="1" key="1">
    <citation type="submission" date="2018-05" db="EMBL/GenBank/DDBJ databases">
        <authorList>
            <person name="Lanie J.A."/>
            <person name="Ng W.-L."/>
            <person name="Kazmierczak K.M."/>
            <person name="Andrzejewski T.M."/>
            <person name="Davidsen T.M."/>
            <person name="Wayne K.J."/>
            <person name="Tettelin H."/>
            <person name="Glass J.I."/>
            <person name="Rusch D."/>
            <person name="Podicherti R."/>
            <person name="Tsui H.-C.T."/>
            <person name="Winkler M.E."/>
        </authorList>
    </citation>
    <scope>NUCLEOTIDE SEQUENCE</scope>
</reference>
<evidence type="ECO:0000313" key="1">
    <source>
        <dbReference type="EMBL" id="SVB31190.1"/>
    </source>
</evidence>